<feature type="region of interest" description="Disordered" evidence="1">
    <location>
        <begin position="362"/>
        <end position="398"/>
    </location>
</feature>
<dbReference type="Proteomes" id="UP001447188">
    <property type="component" value="Unassembled WGS sequence"/>
</dbReference>
<evidence type="ECO:0000313" key="2">
    <source>
        <dbReference type="EMBL" id="KAL0640239.1"/>
    </source>
</evidence>
<name>A0ABR3GWI0_9PEZI</name>
<proteinExistence type="predicted"/>
<evidence type="ECO:0000256" key="1">
    <source>
        <dbReference type="SAM" id="MobiDB-lite"/>
    </source>
</evidence>
<organism evidence="2 3">
    <name type="scientific">Discina gigas</name>
    <dbReference type="NCBI Taxonomy" id="1032678"/>
    <lineage>
        <taxon>Eukaryota</taxon>
        <taxon>Fungi</taxon>
        <taxon>Dikarya</taxon>
        <taxon>Ascomycota</taxon>
        <taxon>Pezizomycotina</taxon>
        <taxon>Pezizomycetes</taxon>
        <taxon>Pezizales</taxon>
        <taxon>Discinaceae</taxon>
        <taxon>Discina</taxon>
    </lineage>
</organism>
<reference evidence="2 3" key="1">
    <citation type="submission" date="2024-02" db="EMBL/GenBank/DDBJ databases">
        <title>Discinaceae phylogenomics.</title>
        <authorList>
            <person name="Dirks A.C."/>
            <person name="James T.Y."/>
        </authorList>
    </citation>
    <scope>NUCLEOTIDE SEQUENCE [LARGE SCALE GENOMIC DNA]</scope>
    <source>
        <strain evidence="2 3">ACD0624</strain>
    </source>
</reference>
<gene>
    <name evidence="2" type="ORF">Q9L58_000800</name>
</gene>
<evidence type="ECO:0000313" key="3">
    <source>
        <dbReference type="Proteomes" id="UP001447188"/>
    </source>
</evidence>
<comment type="caution">
    <text evidence="2">The sequence shown here is derived from an EMBL/GenBank/DDBJ whole genome shotgun (WGS) entry which is preliminary data.</text>
</comment>
<keyword evidence="3" id="KW-1185">Reference proteome</keyword>
<accession>A0ABR3GWI0</accession>
<feature type="compositionally biased region" description="Basic and acidic residues" evidence="1">
    <location>
        <begin position="362"/>
        <end position="373"/>
    </location>
</feature>
<protein>
    <submittedName>
        <fullName evidence="2">Uncharacterized protein</fullName>
    </submittedName>
</protein>
<sequence>MGFRPRISDSRILTFLSDKLIRSKNDREKADSSHRNTPTYYMGERGSSHAYCSHEYRHCSHGNSLQRLIHATRLELDRLFESKSRALCGSDSNGRRPRVPANFDNHVQALDGGLAMALKIEEARSRGTNGHMARVFKDVTREVKYPTTHNYDNEMTIEMYWVGPSSGSRSLWMQLKCRHLLRGNGTLSFKRLVDTMSAEFLGGVPLSLGVWDHTGCMILNDRSLEECVNDAARRGLLEPRWRVCIDDIDASSNGCLCCVYSREEASNGDDCGDSDTISEDNHGEVKEEDIKTKSGEWQAIPLWTPQNSKIGSGEEVIDIWKQRLQSQRIVKRHRDERINEWLTEIPCARLKDTQEREWKLEARERERKRRNEQELGEVGSGGVKQSKRRKMGEWGEWR</sequence>
<dbReference type="EMBL" id="JBBBZM010000005">
    <property type="protein sequence ID" value="KAL0640239.1"/>
    <property type="molecule type" value="Genomic_DNA"/>
</dbReference>